<feature type="domain" description="Chalcone isomerase" evidence="1">
    <location>
        <begin position="110"/>
        <end position="306"/>
    </location>
</feature>
<dbReference type="OrthoDB" id="18193at2759"/>
<sequence>MSMSGSSSRRLLSQLVYRSSRIQPVVPQTPRRLGVTIALLVAAGGCAWTVQAFPEYDISRHLRTRWIAQADAAALPNPTKGKGNAETRADPETSVSFPLYLKLSTPTPDLALVGLGVRKVSFLRVKVYSVGFYLEDRVLQHLDDIPGWQSFTAQHLLTPPTTNPSDPLGAPQLSGEALMRTLLEAGTACAVRIVPVRNTDFSHLRDSFTRALLARQKIARAKSEITEEDEARIAESLQTFKSLFPSQSLPKGESLVLIRTTDGSLHVESGGRLLGSVRDAWVAREMMLAYFADKDIISPVLKEDVAKGLEQYNRK</sequence>
<dbReference type="STRING" id="71784.A0A1Y2B358"/>
<dbReference type="Proteomes" id="UP000193986">
    <property type="component" value="Unassembled WGS sequence"/>
</dbReference>
<dbReference type="GO" id="GO:0016872">
    <property type="term" value="F:intramolecular lyase activity"/>
    <property type="evidence" value="ECO:0007669"/>
    <property type="project" value="InterPro"/>
</dbReference>
<evidence type="ECO:0000313" key="3">
    <source>
        <dbReference type="Proteomes" id="UP000193986"/>
    </source>
</evidence>
<protein>
    <submittedName>
        <fullName evidence="2">Chalcone-flavanone isomerase-domain-containing protein</fullName>
    </submittedName>
</protein>
<dbReference type="InterPro" id="IPR016088">
    <property type="entry name" value="Chalcone_isomerase_3-sand"/>
</dbReference>
<keyword evidence="2" id="KW-0413">Isomerase</keyword>
<dbReference type="EMBL" id="MCFC01000027">
    <property type="protein sequence ID" value="ORY29164.1"/>
    <property type="molecule type" value="Genomic_DNA"/>
</dbReference>
<dbReference type="InterPro" id="IPR036298">
    <property type="entry name" value="Chalcone_isomerase_sf"/>
</dbReference>
<organism evidence="2 3">
    <name type="scientific">Naematelia encephala</name>
    <dbReference type="NCBI Taxonomy" id="71784"/>
    <lineage>
        <taxon>Eukaryota</taxon>
        <taxon>Fungi</taxon>
        <taxon>Dikarya</taxon>
        <taxon>Basidiomycota</taxon>
        <taxon>Agaricomycotina</taxon>
        <taxon>Tremellomycetes</taxon>
        <taxon>Tremellales</taxon>
        <taxon>Naemateliaceae</taxon>
        <taxon>Naematelia</taxon>
    </lineage>
</organism>
<keyword evidence="3" id="KW-1185">Reference proteome</keyword>
<dbReference type="InterPro" id="IPR016087">
    <property type="entry name" value="Chalcone_isomerase"/>
</dbReference>
<evidence type="ECO:0000259" key="1">
    <source>
        <dbReference type="Pfam" id="PF16035"/>
    </source>
</evidence>
<reference evidence="2 3" key="1">
    <citation type="submission" date="2016-07" db="EMBL/GenBank/DDBJ databases">
        <title>Pervasive Adenine N6-methylation of Active Genes in Fungi.</title>
        <authorList>
            <consortium name="DOE Joint Genome Institute"/>
            <person name="Mondo S.J."/>
            <person name="Dannebaum R.O."/>
            <person name="Kuo R.C."/>
            <person name="Labutti K."/>
            <person name="Haridas S."/>
            <person name="Kuo A."/>
            <person name="Salamov A."/>
            <person name="Ahrendt S.R."/>
            <person name="Lipzen A."/>
            <person name="Sullivan W."/>
            <person name="Andreopoulos W.B."/>
            <person name="Clum A."/>
            <person name="Lindquist E."/>
            <person name="Daum C."/>
            <person name="Ramamoorthy G.K."/>
            <person name="Gryganskyi A."/>
            <person name="Culley D."/>
            <person name="Magnuson J.K."/>
            <person name="James T.Y."/>
            <person name="O'Malley M.A."/>
            <person name="Stajich J.E."/>
            <person name="Spatafora J.W."/>
            <person name="Visel A."/>
            <person name="Grigoriev I.V."/>
        </authorList>
    </citation>
    <scope>NUCLEOTIDE SEQUENCE [LARGE SCALE GENOMIC DNA]</scope>
    <source>
        <strain evidence="2 3">68-887.2</strain>
    </source>
</reference>
<proteinExistence type="predicted"/>
<dbReference type="InParanoid" id="A0A1Y2B358"/>
<name>A0A1Y2B358_9TREE</name>
<accession>A0A1Y2B358</accession>
<dbReference type="Gene3D" id="3.50.70.10">
    <property type="match status" value="1"/>
</dbReference>
<dbReference type="PANTHER" id="PTHR47284">
    <property type="entry name" value="FATTY-ACID-BINDING PROTEIN 2"/>
    <property type="match status" value="1"/>
</dbReference>
<gene>
    <name evidence="2" type="ORF">BCR39DRAFT_533036</name>
</gene>
<dbReference type="AlphaFoldDB" id="A0A1Y2B358"/>
<dbReference type="Pfam" id="PF16035">
    <property type="entry name" value="Chalcone_2"/>
    <property type="match status" value="1"/>
</dbReference>
<evidence type="ECO:0000313" key="2">
    <source>
        <dbReference type="EMBL" id="ORY29164.1"/>
    </source>
</evidence>
<dbReference type="PANTHER" id="PTHR47284:SF3">
    <property type="entry name" value="FATTY-ACID-BINDING PROTEIN 2"/>
    <property type="match status" value="1"/>
</dbReference>
<comment type="caution">
    <text evidence="2">The sequence shown here is derived from an EMBL/GenBank/DDBJ whole genome shotgun (WGS) entry which is preliminary data.</text>
</comment>
<dbReference type="SUPFAM" id="SSF54626">
    <property type="entry name" value="Chalcone isomerase"/>
    <property type="match status" value="1"/>
</dbReference>